<evidence type="ECO:0000256" key="13">
    <source>
        <dbReference type="ARBA" id="ARBA00049201"/>
    </source>
</evidence>
<proteinExistence type="inferred from homology"/>
<dbReference type="KEGG" id="otr:OTERR_28030"/>
<evidence type="ECO:0000256" key="4">
    <source>
        <dbReference type="ARBA" id="ARBA00022519"/>
    </source>
</evidence>
<evidence type="ECO:0000256" key="3">
    <source>
        <dbReference type="ARBA" id="ARBA00022475"/>
    </source>
</evidence>
<keyword evidence="7" id="KW-0448">Lipopolysaccharide biosynthesis</keyword>
<keyword evidence="5" id="KW-0328">Glycosyltransferase</keyword>
<organism evidence="14 15">
    <name type="scientific">Oryzomicrobium terrae</name>
    <dbReference type="NCBI Taxonomy" id="1735038"/>
    <lineage>
        <taxon>Bacteria</taxon>
        <taxon>Pseudomonadati</taxon>
        <taxon>Pseudomonadota</taxon>
        <taxon>Betaproteobacteria</taxon>
        <taxon>Rhodocyclales</taxon>
        <taxon>Rhodocyclaceae</taxon>
        <taxon>Oryzomicrobium</taxon>
    </lineage>
</organism>
<dbReference type="AlphaFoldDB" id="A0A5C1ECD1"/>
<dbReference type="InterPro" id="IPR011908">
    <property type="entry name" value="LipoPS_heptosylTferase-I"/>
</dbReference>
<evidence type="ECO:0000256" key="8">
    <source>
        <dbReference type="ARBA" id="ARBA00023136"/>
    </source>
</evidence>
<evidence type="ECO:0000256" key="5">
    <source>
        <dbReference type="ARBA" id="ARBA00022676"/>
    </source>
</evidence>
<dbReference type="PANTHER" id="PTHR30160:SF19">
    <property type="entry name" value="LIPOPOLYSACCHARIDE HEPTOSYLTRANSFERASE 1"/>
    <property type="match status" value="1"/>
</dbReference>
<dbReference type="EC" id="2.4.99.23" evidence="10"/>
<evidence type="ECO:0000256" key="11">
    <source>
        <dbReference type="ARBA" id="ARBA00044190"/>
    </source>
</evidence>
<dbReference type="PANTHER" id="PTHR30160">
    <property type="entry name" value="TETRAACYLDISACCHARIDE 4'-KINASE-RELATED"/>
    <property type="match status" value="1"/>
</dbReference>
<keyword evidence="6 14" id="KW-0808">Transferase</keyword>
<gene>
    <name evidence="14" type="primary">waaC</name>
    <name evidence="14" type="ORF">OTERR_28030</name>
</gene>
<dbReference type="RefSeq" id="WP_149426170.1">
    <property type="nucleotide sequence ID" value="NZ_CP022579.1"/>
</dbReference>
<name>A0A5C1ECD1_9RHOO</name>
<dbReference type="InterPro" id="IPR051199">
    <property type="entry name" value="LPS_LOS_Heptosyltrfase"/>
</dbReference>
<evidence type="ECO:0000256" key="7">
    <source>
        <dbReference type="ARBA" id="ARBA00022985"/>
    </source>
</evidence>
<dbReference type="SUPFAM" id="SSF53756">
    <property type="entry name" value="UDP-Glycosyltransferase/glycogen phosphorylase"/>
    <property type="match status" value="1"/>
</dbReference>
<evidence type="ECO:0000256" key="9">
    <source>
        <dbReference type="ARBA" id="ARBA00043995"/>
    </source>
</evidence>
<keyword evidence="3" id="KW-1003">Cell membrane</keyword>
<dbReference type="CDD" id="cd03789">
    <property type="entry name" value="GT9_LPS_heptosyltransferase"/>
    <property type="match status" value="1"/>
</dbReference>
<evidence type="ECO:0000256" key="2">
    <source>
        <dbReference type="ARBA" id="ARBA00004713"/>
    </source>
</evidence>
<dbReference type="GO" id="GO:0005829">
    <property type="term" value="C:cytosol"/>
    <property type="evidence" value="ECO:0007669"/>
    <property type="project" value="TreeGrafter"/>
</dbReference>
<evidence type="ECO:0000256" key="6">
    <source>
        <dbReference type="ARBA" id="ARBA00022679"/>
    </source>
</evidence>
<dbReference type="EMBL" id="CP022579">
    <property type="protein sequence ID" value="QEL66279.1"/>
    <property type="molecule type" value="Genomic_DNA"/>
</dbReference>
<evidence type="ECO:0000313" key="15">
    <source>
        <dbReference type="Proteomes" id="UP000323671"/>
    </source>
</evidence>
<keyword evidence="15" id="KW-1185">Reference proteome</keyword>
<reference evidence="14 15" key="1">
    <citation type="submission" date="2017-07" db="EMBL/GenBank/DDBJ databases">
        <title>Complete genome sequence of Oryzomicrobium terrae TPP412.</title>
        <authorList>
            <person name="Chiu L.-W."/>
            <person name="Lo K.-J."/>
            <person name="Tsai Y.-M."/>
            <person name="Lin S.-S."/>
            <person name="Kuo C.-H."/>
            <person name="Liu C.-T."/>
        </authorList>
    </citation>
    <scope>NUCLEOTIDE SEQUENCE [LARGE SCALE GENOMIC DNA]</scope>
    <source>
        <strain evidence="14 15">TPP412</strain>
    </source>
</reference>
<dbReference type="GO" id="GO:0005886">
    <property type="term" value="C:plasma membrane"/>
    <property type="evidence" value="ECO:0007669"/>
    <property type="project" value="UniProtKB-SubCell"/>
</dbReference>
<comment type="similarity">
    <text evidence="9">Belongs to the glycosyltransferase 9 family.</text>
</comment>
<dbReference type="GO" id="GO:0008713">
    <property type="term" value="F:ADP-heptose-lipopolysaccharide heptosyltransferase activity"/>
    <property type="evidence" value="ECO:0007669"/>
    <property type="project" value="TreeGrafter"/>
</dbReference>
<dbReference type="Pfam" id="PF01075">
    <property type="entry name" value="Glyco_transf_9"/>
    <property type="match status" value="2"/>
</dbReference>
<keyword evidence="4" id="KW-0997">Cell inner membrane</keyword>
<comment type="subcellular location">
    <subcellularLocation>
        <location evidence="1">Cell inner membrane</location>
        <topology evidence="1">Peripheral membrane protein</topology>
        <orientation evidence="1">Cytoplasmic side</orientation>
    </subcellularLocation>
</comment>
<comment type="pathway">
    <text evidence="2">Bacterial outer membrane biogenesis; LPS core biosynthesis.</text>
</comment>
<evidence type="ECO:0000256" key="10">
    <source>
        <dbReference type="ARBA" id="ARBA00044041"/>
    </source>
</evidence>
<comment type="catalytic activity">
    <reaction evidence="13">
        <text>an alpha-Kdo-(2-&gt;4)-alpha-Kdo-(2-&gt;6)-lipid A + ADP-L-glycero-beta-D-manno-heptose = an L-alpha-D-Hep-(1-&gt;5)-[alpha-Kdo-(2-&gt;4)]-alpha-Kdo-(2-&gt;6)-lipid A + ADP + H(+)</text>
        <dbReference type="Rhea" id="RHEA:74067"/>
        <dbReference type="ChEBI" id="CHEBI:15378"/>
        <dbReference type="ChEBI" id="CHEBI:61506"/>
        <dbReference type="ChEBI" id="CHEBI:176431"/>
        <dbReference type="ChEBI" id="CHEBI:193068"/>
        <dbReference type="ChEBI" id="CHEBI:456216"/>
        <dbReference type="EC" id="2.4.99.23"/>
    </reaction>
</comment>
<evidence type="ECO:0000256" key="12">
    <source>
        <dbReference type="ARBA" id="ARBA00044330"/>
    </source>
</evidence>
<protein>
    <recommendedName>
        <fullName evidence="11">Lipopolysaccharide heptosyltransferase 1</fullName>
        <ecNumber evidence="10">2.4.99.23</ecNumber>
    </recommendedName>
    <alternativeName>
        <fullName evidence="12">ADP-heptose:lipopolysaccharide heptosyltransferase I</fullName>
    </alternativeName>
</protein>
<dbReference type="GO" id="GO:0009244">
    <property type="term" value="P:lipopolysaccharide core region biosynthetic process"/>
    <property type="evidence" value="ECO:0007669"/>
    <property type="project" value="InterPro"/>
</dbReference>
<dbReference type="NCBIfam" id="TIGR02193">
    <property type="entry name" value="heptsyl_trn_I"/>
    <property type="match status" value="1"/>
</dbReference>
<dbReference type="Proteomes" id="UP000323671">
    <property type="component" value="Chromosome"/>
</dbReference>
<sequence length="379" mass="39897">MPPRPASATSRPSAPPTLLLVKTSSLGDVIHNLPVVSDLRRHFPGARIDWCVEEGFQALPGLHPGVAQVIPVAVRRWRKHLLQGATWGEIGAFRRTLRETAYDAVLDTQGLVKSALIARQARGPKAGYAPESAREPLAAHFYNQTYAIPTGIHAVTRNRWLAAAAFGYAQELELLPLDYGIAASPRLPALPAGIDTARPYAVLLTATSRDDKLWPEDHWIALGRALLAAGLDLRLPGGSARERERAGRIAAALNSSGTTPPNPAWINDLQPPRLENQAGRASSAPPRAEALPASGLAELAAVIGVARLAVGVDTGLTHLAAALNIPTLALFVATDPGLTGVLSAGLHANLGGKAQCPDPRDVAARAYAFLAGRDLPAVG</sequence>
<dbReference type="Gene3D" id="3.40.50.2000">
    <property type="entry name" value="Glycogen Phosphorylase B"/>
    <property type="match status" value="2"/>
</dbReference>
<evidence type="ECO:0000313" key="14">
    <source>
        <dbReference type="EMBL" id="QEL66279.1"/>
    </source>
</evidence>
<accession>A0A5C1ECD1</accession>
<keyword evidence="8" id="KW-0472">Membrane</keyword>
<dbReference type="InterPro" id="IPR002201">
    <property type="entry name" value="Glyco_trans_9"/>
</dbReference>
<evidence type="ECO:0000256" key="1">
    <source>
        <dbReference type="ARBA" id="ARBA00004515"/>
    </source>
</evidence>